<comment type="subcellular location">
    <subcellularLocation>
        <location evidence="1">Secreted</location>
    </subcellularLocation>
</comment>
<evidence type="ECO:0000259" key="9">
    <source>
        <dbReference type="PROSITE" id="PS50835"/>
    </source>
</evidence>
<evidence type="ECO:0000256" key="6">
    <source>
        <dbReference type="ARBA" id="ARBA00022859"/>
    </source>
</evidence>
<keyword evidence="7" id="KW-0393">Immunoglobulin domain</keyword>
<dbReference type="PROSITE" id="PS50835">
    <property type="entry name" value="IG_LIKE"/>
    <property type="match status" value="1"/>
</dbReference>
<comment type="similarity">
    <text evidence="2">Belongs to the beta-2-microglobulin family.</text>
</comment>
<dbReference type="PANTHER" id="PTHR19944">
    <property type="entry name" value="MHC CLASS II-RELATED"/>
    <property type="match status" value="1"/>
</dbReference>
<proteinExistence type="inferred from homology"/>
<evidence type="ECO:0000256" key="8">
    <source>
        <dbReference type="SAM" id="SignalP"/>
    </source>
</evidence>
<evidence type="ECO:0000256" key="2">
    <source>
        <dbReference type="ARBA" id="ARBA00009564"/>
    </source>
</evidence>
<evidence type="ECO:0000313" key="10">
    <source>
        <dbReference type="EMBL" id="KAG7496675.1"/>
    </source>
</evidence>
<dbReference type="SMART" id="SM00407">
    <property type="entry name" value="IGc1"/>
    <property type="match status" value="1"/>
</dbReference>
<reference evidence="11" key="2">
    <citation type="submission" date="2021-03" db="EMBL/GenBank/DDBJ databases">
        <authorList>
            <person name="Guerrero-Cozar I."/>
            <person name="Gomez-Garrido J."/>
            <person name="Berbel C."/>
            <person name="Martinez-Blanch J.F."/>
            <person name="Alioto T."/>
            <person name="Claros M.G."/>
            <person name="Gagnaire P.A."/>
            <person name="Manchado M."/>
        </authorList>
    </citation>
    <scope>NUCLEOTIDE SEQUENCE</scope>
    <source>
        <strain evidence="11">Sse05_10M</strain>
        <tissue evidence="11">Blood</tissue>
    </source>
</reference>
<protein>
    <recommendedName>
        <fullName evidence="3">Beta-2-microglobulin</fullName>
    </recommendedName>
</protein>
<dbReference type="AlphaFoldDB" id="A0AAV6T3J2"/>
<evidence type="ECO:0000313" key="11">
    <source>
        <dbReference type="EMBL" id="KAG7523964.1"/>
    </source>
</evidence>
<dbReference type="InterPro" id="IPR007110">
    <property type="entry name" value="Ig-like_dom"/>
</dbReference>
<dbReference type="Proteomes" id="UP000693946">
    <property type="component" value="Linkage Group LG1"/>
</dbReference>
<dbReference type="PROSITE" id="PS00290">
    <property type="entry name" value="IG_MHC"/>
    <property type="match status" value="1"/>
</dbReference>
<dbReference type="EMBL" id="JAGKHQ010000001">
    <property type="protein sequence ID" value="KAG7523963.1"/>
    <property type="molecule type" value="Genomic_DNA"/>
</dbReference>
<keyword evidence="5" id="KW-0964">Secreted</keyword>
<feature type="domain" description="Ig-like" evidence="9">
    <location>
        <begin position="23"/>
        <end position="108"/>
    </location>
</feature>
<dbReference type="PANTHER" id="PTHR19944:SF62">
    <property type="entry name" value="BETA-2-MICROGLOBULIN"/>
    <property type="match status" value="1"/>
</dbReference>
<dbReference type="EMBL" id="JAGKHQ010000015">
    <property type="protein sequence ID" value="KAG7496675.1"/>
    <property type="molecule type" value="Genomic_DNA"/>
</dbReference>
<comment type="caution">
    <text evidence="11">The sequence shown here is derived from an EMBL/GenBank/DDBJ whole genome shotgun (WGS) entry which is preliminary data.</text>
</comment>
<feature type="signal peptide" evidence="8">
    <location>
        <begin position="1"/>
        <end position="18"/>
    </location>
</feature>
<accession>A0AAV6T3J2</accession>
<reference evidence="11 12" key="1">
    <citation type="journal article" date="2021" name="Sci. Rep.">
        <title>Chromosome anchoring in Senegalese sole (Solea senegalensis) reveals sex-associated markers and genome rearrangements in flatfish.</title>
        <authorList>
            <person name="Guerrero-Cozar I."/>
            <person name="Gomez-Garrido J."/>
            <person name="Berbel C."/>
            <person name="Martinez-Blanch J.F."/>
            <person name="Alioto T."/>
            <person name="Claros M.G."/>
            <person name="Gagnaire P.A."/>
            <person name="Manchado M."/>
        </authorList>
    </citation>
    <scope>NUCLEOTIDE SEQUENCE [LARGE SCALE GENOMIC DNA]</scope>
    <source>
        <strain evidence="11">Sse05_10M</strain>
    </source>
</reference>
<dbReference type="GO" id="GO:0042612">
    <property type="term" value="C:MHC class I protein complex"/>
    <property type="evidence" value="ECO:0007669"/>
    <property type="project" value="UniProtKB-KW"/>
</dbReference>
<name>A0AAV6T3J2_SOLSE</name>
<evidence type="ECO:0000256" key="5">
    <source>
        <dbReference type="ARBA" id="ARBA00022525"/>
    </source>
</evidence>
<dbReference type="InterPro" id="IPR003597">
    <property type="entry name" value="Ig_C1-set"/>
</dbReference>
<feature type="chain" id="PRO_5044715317" description="Beta-2-microglobulin" evidence="8">
    <location>
        <begin position="19"/>
        <end position="115"/>
    </location>
</feature>
<evidence type="ECO:0000256" key="4">
    <source>
        <dbReference type="ARBA" id="ARBA00022451"/>
    </source>
</evidence>
<dbReference type="GO" id="GO:0002474">
    <property type="term" value="P:antigen processing and presentation of peptide antigen via MHC class I"/>
    <property type="evidence" value="ECO:0007669"/>
    <property type="project" value="UniProtKB-KW"/>
</dbReference>
<dbReference type="GO" id="GO:0005576">
    <property type="term" value="C:extracellular region"/>
    <property type="evidence" value="ECO:0007669"/>
    <property type="project" value="UniProtKB-SubCell"/>
</dbReference>
<keyword evidence="12" id="KW-1185">Reference proteome</keyword>
<evidence type="ECO:0000256" key="1">
    <source>
        <dbReference type="ARBA" id="ARBA00004613"/>
    </source>
</evidence>
<sequence length="115" mass="13102">MRGFICVVLLALIGASLAKISSPTVQVYSHKKEEDGKPNTLICHVTNFYPPVITIELLKNGKPMAMVKEKDLAFEENWYYHLTKFANFTPEKGAKYTCSVTHNEKTIEHIWESDL</sequence>
<keyword evidence="8" id="KW-0732">Signal</keyword>
<keyword evidence="6" id="KW-0391">Immunity</keyword>
<gene>
    <name evidence="11" type="ORF">JOB18_004952</name>
    <name evidence="10" type="ORF">JOB18_023183</name>
</gene>
<dbReference type="InterPro" id="IPR050160">
    <property type="entry name" value="MHC/Immunoglobulin"/>
</dbReference>
<evidence type="ECO:0000256" key="3">
    <source>
        <dbReference type="ARBA" id="ARBA00018767"/>
    </source>
</evidence>
<dbReference type="EMBL" id="JAGKHQ010000001">
    <property type="protein sequence ID" value="KAG7523964.1"/>
    <property type="molecule type" value="Genomic_DNA"/>
</dbReference>
<dbReference type="Pfam" id="PF07654">
    <property type="entry name" value="C1-set"/>
    <property type="match status" value="1"/>
</dbReference>
<dbReference type="InterPro" id="IPR003006">
    <property type="entry name" value="Ig/MHC_CS"/>
</dbReference>
<organism evidence="11 12">
    <name type="scientific">Solea senegalensis</name>
    <name type="common">Senegalese sole</name>
    <dbReference type="NCBI Taxonomy" id="28829"/>
    <lineage>
        <taxon>Eukaryota</taxon>
        <taxon>Metazoa</taxon>
        <taxon>Chordata</taxon>
        <taxon>Craniata</taxon>
        <taxon>Vertebrata</taxon>
        <taxon>Euteleostomi</taxon>
        <taxon>Actinopterygii</taxon>
        <taxon>Neopterygii</taxon>
        <taxon>Teleostei</taxon>
        <taxon>Neoteleostei</taxon>
        <taxon>Acanthomorphata</taxon>
        <taxon>Carangaria</taxon>
        <taxon>Pleuronectiformes</taxon>
        <taxon>Pleuronectoidei</taxon>
        <taxon>Soleidae</taxon>
        <taxon>Solea</taxon>
    </lineage>
</organism>
<keyword evidence="4" id="KW-0490">MHC I</keyword>
<dbReference type="Proteomes" id="UP000693946">
    <property type="component" value="Linkage Group LG3"/>
</dbReference>
<evidence type="ECO:0000256" key="7">
    <source>
        <dbReference type="ARBA" id="ARBA00023319"/>
    </source>
</evidence>
<evidence type="ECO:0000313" key="12">
    <source>
        <dbReference type="Proteomes" id="UP000693946"/>
    </source>
</evidence>